<accession>A0ABT3IKC8</accession>
<proteinExistence type="predicted"/>
<evidence type="ECO:0000313" key="5">
    <source>
        <dbReference type="Proteomes" id="UP001207742"/>
    </source>
</evidence>
<dbReference type="InterPro" id="IPR001647">
    <property type="entry name" value="HTH_TetR"/>
</dbReference>
<evidence type="ECO:0000256" key="1">
    <source>
        <dbReference type="ARBA" id="ARBA00023125"/>
    </source>
</evidence>
<dbReference type="Pfam" id="PF00440">
    <property type="entry name" value="TetR_N"/>
    <property type="match status" value="1"/>
</dbReference>
<dbReference type="PROSITE" id="PS50977">
    <property type="entry name" value="HTH_TETR_2"/>
    <property type="match status" value="1"/>
</dbReference>
<feature type="domain" description="HTH tetR-type" evidence="3">
    <location>
        <begin position="6"/>
        <end position="66"/>
    </location>
</feature>
<gene>
    <name evidence="4" type="ORF">OL497_10730</name>
</gene>
<organism evidence="4 5">
    <name type="scientific">Chitinophaga nivalis</name>
    <dbReference type="NCBI Taxonomy" id="2991709"/>
    <lineage>
        <taxon>Bacteria</taxon>
        <taxon>Pseudomonadati</taxon>
        <taxon>Bacteroidota</taxon>
        <taxon>Chitinophagia</taxon>
        <taxon>Chitinophagales</taxon>
        <taxon>Chitinophagaceae</taxon>
        <taxon>Chitinophaga</taxon>
    </lineage>
</organism>
<dbReference type="InterPro" id="IPR009057">
    <property type="entry name" value="Homeodomain-like_sf"/>
</dbReference>
<keyword evidence="1 2" id="KW-0238">DNA-binding</keyword>
<evidence type="ECO:0000256" key="2">
    <source>
        <dbReference type="PROSITE-ProRule" id="PRU00335"/>
    </source>
</evidence>
<name>A0ABT3IKC8_9BACT</name>
<reference evidence="4 5" key="1">
    <citation type="submission" date="2022-10" db="EMBL/GenBank/DDBJ databases">
        <title>Chitinophaga nivalis PC15 sp. nov., isolated from Pyeongchang county, South Korea.</title>
        <authorList>
            <person name="Trinh H.N."/>
        </authorList>
    </citation>
    <scope>NUCLEOTIDE SEQUENCE [LARGE SCALE GENOMIC DNA]</scope>
    <source>
        <strain evidence="4 5">PC14</strain>
    </source>
</reference>
<dbReference type="RefSeq" id="WP_264729950.1">
    <property type="nucleotide sequence ID" value="NZ_JAPDNR010000001.1"/>
</dbReference>
<keyword evidence="5" id="KW-1185">Reference proteome</keyword>
<feature type="DNA-binding region" description="H-T-H motif" evidence="2">
    <location>
        <begin position="29"/>
        <end position="48"/>
    </location>
</feature>
<dbReference type="Pfam" id="PF17937">
    <property type="entry name" value="TetR_C_28"/>
    <property type="match status" value="1"/>
</dbReference>
<dbReference type="InterPro" id="IPR041479">
    <property type="entry name" value="TetR_CgmR_C"/>
</dbReference>
<dbReference type="EMBL" id="JAPDNS010000001">
    <property type="protein sequence ID" value="MCW3484371.1"/>
    <property type="molecule type" value="Genomic_DNA"/>
</dbReference>
<dbReference type="Proteomes" id="UP001207742">
    <property type="component" value="Unassembled WGS sequence"/>
</dbReference>
<dbReference type="SUPFAM" id="SSF46689">
    <property type="entry name" value="Homeodomain-like"/>
    <property type="match status" value="1"/>
</dbReference>
<sequence length="182" mass="20627">MTRKRQFTREQYTTAARLIVQTEGAHNLSFQAVSVRLGASRGAITHNFPTKRHLVVAMIEDTLARAATIIEAEIAKTPDSNNPVFTGFIRAIADPSGQLIQLWKGMFNAGIMEDPPLTDLYTGFYERYWQRITAEVKDPVRAIIIWAALEGLELYEVYYQTPFTKEQRNAALQKLLEDAVHV</sequence>
<evidence type="ECO:0000313" key="4">
    <source>
        <dbReference type="EMBL" id="MCW3484371.1"/>
    </source>
</evidence>
<evidence type="ECO:0000259" key="3">
    <source>
        <dbReference type="PROSITE" id="PS50977"/>
    </source>
</evidence>
<dbReference type="Gene3D" id="1.10.357.10">
    <property type="entry name" value="Tetracycline Repressor, domain 2"/>
    <property type="match status" value="1"/>
</dbReference>
<protein>
    <submittedName>
        <fullName evidence="4">TetR/AcrR family transcriptional regulator</fullName>
    </submittedName>
</protein>
<comment type="caution">
    <text evidence="4">The sequence shown here is derived from an EMBL/GenBank/DDBJ whole genome shotgun (WGS) entry which is preliminary data.</text>
</comment>